<dbReference type="InterPro" id="IPR052026">
    <property type="entry name" value="ExeA_AAA_ATPase_DNA-bind"/>
</dbReference>
<feature type="domain" description="ORC1/DEAH AAA+ ATPase" evidence="1">
    <location>
        <begin position="42"/>
        <end position="171"/>
    </location>
</feature>
<dbReference type="AlphaFoldDB" id="A0A9J6RMT1"/>
<organism evidence="2 3">
    <name type="scientific">Dasania phycosphaerae</name>
    <dbReference type="NCBI Taxonomy" id="2950436"/>
    <lineage>
        <taxon>Bacteria</taxon>
        <taxon>Pseudomonadati</taxon>
        <taxon>Pseudomonadota</taxon>
        <taxon>Gammaproteobacteria</taxon>
        <taxon>Cellvibrionales</taxon>
        <taxon>Spongiibacteraceae</taxon>
        <taxon>Dasania</taxon>
    </lineage>
</organism>
<dbReference type="SUPFAM" id="SSF52540">
    <property type="entry name" value="P-loop containing nucleoside triphosphate hydrolases"/>
    <property type="match status" value="1"/>
</dbReference>
<dbReference type="InterPro" id="IPR049945">
    <property type="entry name" value="AAA_22"/>
</dbReference>
<protein>
    <submittedName>
        <fullName evidence="2">AAA family ATPase</fullName>
    </submittedName>
</protein>
<proteinExistence type="predicted"/>
<evidence type="ECO:0000259" key="1">
    <source>
        <dbReference type="Pfam" id="PF13401"/>
    </source>
</evidence>
<dbReference type="CDD" id="cd00009">
    <property type="entry name" value="AAA"/>
    <property type="match status" value="1"/>
</dbReference>
<comment type="caution">
    <text evidence="2">The sequence shown here is derived from an EMBL/GenBank/DDBJ whole genome shotgun (WGS) entry which is preliminary data.</text>
</comment>
<dbReference type="Pfam" id="PF13401">
    <property type="entry name" value="AAA_22"/>
    <property type="match status" value="1"/>
</dbReference>
<dbReference type="GO" id="GO:0016887">
    <property type="term" value="F:ATP hydrolysis activity"/>
    <property type="evidence" value="ECO:0007669"/>
    <property type="project" value="InterPro"/>
</dbReference>
<dbReference type="Proteomes" id="UP001069090">
    <property type="component" value="Unassembled WGS sequence"/>
</dbReference>
<dbReference type="PANTHER" id="PTHR35894:SF7">
    <property type="entry name" value="GENERAL SECRETION PATHWAY PROTEIN A-RELATED"/>
    <property type="match status" value="1"/>
</dbReference>
<accession>A0A9J6RMT1</accession>
<gene>
    <name evidence="2" type="ORF">O0V09_09720</name>
</gene>
<name>A0A9J6RMT1_9GAMM</name>
<dbReference type="PANTHER" id="PTHR35894">
    <property type="entry name" value="GENERAL SECRETION PATHWAY PROTEIN A-RELATED"/>
    <property type="match status" value="1"/>
</dbReference>
<dbReference type="EMBL" id="JAPTGG010000007">
    <property type="protein sequence ID" value="MCZ0865479.1"/>
    <property type="molecule type" value="Genomic_DNA"/>
</dbReference>
<dbReference type="InterPro" id="IPR027417">
    <property type="entry name" value="P-loop_NTPase"/>
</dbReference>
<reference evidence="2 3" key="1">
    <citation type="submission" date="2022-12" db="EMBL/GenBank/DDBJ databases">
        <title>Dasania phycosphaerae sp. nov., isolated from particulate material of the south coast of Korea.</title>
        <authorList>
            <person name="Jiang Y."/>
        </authorList>
    </citation>
    <scope>NUCLEOTIDE SEQUENCE [LARGE SCALE GENOMIC DNA]</scope>
    <source>
        <strain evidence="2 3">GY-19</strain>
    </source>
</reference>
<dbReference type="RefSeq" id="WP_258331627.1">
    <property type="nucleotide sequence ID" value="NZ_JAPTGG010000007.1"/>
</dbReference>
<dbReference type="Gene3D" id="3.40.50.300">
    <property type="entry name" value="P-loop containing nucleotide triphosphate hydrolases"/>
    <property type="match status" value="1"/>
</dbReference>
<evidence type="ECO:0000313" key="2">
    <source>
        <dbReference type="EMBL" id="MCZ0865479.1"/>
    </source>
</evidence>
<evidence type="ECO:0000313" key="3">
    <source>
        <dbReference type="Proteomes" id="UP001069090"/>
    </source>
</evidence>
<keyword evidence="3" id="KW-1185">Reference proteome</keyword>
<sequence>MYNEHFGLKEQPFGLTPNTSYFYNVRAYREAFNMLRVALSNGEGFIKVVGEVGTGKTLLCRKLLNSLGDDYYSAYIPNPFLSPVALYKALAEELGVKCKTRDGVNEFQKSINERLIELVAEGKRVVLVIDEAQTMPEKTLEALRLISNLETETSKLIHIILFGQPELDRILAQHELRQLKQRITFSCQLTPLDKEGVSSYIQHRLNTAGYHGEQLFHNNAVALLAKASRGVPRLINMLCHKSLMCAYGKGVRQIDRVHVLAAINDTEDASLPNPFMRWLWSMSS</sequence>